<comment type="caution">
    <text evidence="1">The sequence shown here is derived from an EMBL/GenBank/DDBJ whole genome shotgun (WGS) entry which is preliminary data.</text>
</comment>
<dbReference type="Pfam" id="PF14595">
    <property type="entry name" value="Thioredoxin_9"/>
    <property type="match status" value="1"/>
</dbReference>
<proteinExistence type="predicted"/>
<reference evidence="2" key="1">
    <citation type="journal article" date="2019" name="Int. J. Syst. Evol. Microbiol.">
        <title>The Global Catalogue of Microorganisms (GCM) 10K type strain sequencing project: providing services to taxonomists for standard genome sequencing and annotation.</title>
        <authorList>
            <consortium name="The Broad Institute Genomics Platform"/>
            <consortium name="The Broad Institute Genome Sequencing Center for Infectious Disease"/>
            <person name="Wu L."/>
            <person name="Ma J."/>
        </authorList>
    </citation>
    <scope>NUCLEOTIDE SEQUENCE [LARGE SCALE GENOMIC DNA]</scope>
    <source>
        <strain evidence="2">CCUG 53762</strain>
    </source>
</reference>
<protein>
    <submittedName>
        <fullName evidence="1">Thioredoxin family protein</fullName>
    </submittedName>
</protein>
<dbReference type="RefSeq" id="WP_379661211.1">
    <property type="nucleotide sequence ID" value="NZ_JBHUDG010000003.1"/>
</dbReference>
<dbReference type="InterPro" id="IPR036249">
    <property type="entry name" value="Thioredoxin-like_sf"/>
</dbReference>
<dbReference type="Gene3D" id="3.40.30.10">
    <property type="entry name" value="Glutaredoxin"/>
    <property type="match status" value="1"/>
</dbReference>
<name>A0ABW4I7U0_9SPHI</name>
<dbReference type="Proteomes" id="UP001597118">
    <property type="component" value="Unassembled WGS sequence"/>
</dbReference>
<gene>
    <name evidence="1" type="ORF">ACFSAH_03000</name>
</gene>
<accession>A0ABW4I7U0</accession>
<evidence type="ECO:0000313" key="1">
    <source>
        <dbReference type="EMBL" id="MFD1628826.1"/>
    </source>
</evidence>
<dbReference type="EMBL" id="JBHUDG010000003">
    <property type="protein sequence ID" value="MFD1628826.1"/>
    <property type="molecule type" value="Genomic_DNA"/>
</dbReference>
<sequence>MNYEAYRSIIDKLLAEGKTTGNDHSEFMIDYTKMNVHRMNRLDKTVSLNEDLLKELNRIEKKYRFVVLTEAWCGDASQIVPVINQLANASGGKITLDLIWRDENVEMMDRYQTNGGRAIPKLVVIDEASGTELAHWGPRPALAQELVTELKKDTSLGLAEVSEKLHYWYAKDKTQAIQKELTELLQHLA</sequence>
<dbReference type="SUPFAM" id="SSF52833">
    <property type="entry name" value="Thioredoxin-like"/>
    <property type="match status" value="1"/>
</dbReference>
<evidence type="ECO:0000313" key="2">
    <source>
        <dbReference type="Proteomes" id="UP001597118"/>
    </source>
</evidence>
<keyword evidence="2" id="KW-1185">Reference proteome</keyword>
<organism evidence="1 2">
    <name type="scientific">Pseudopedobacter beijingensis</name>
    <dbReference type="NCBI Taxonomy" id="1207056"/>
    <lineage>
        <taxon>Bacteria</taxon>
        <taxon>Pseudomonadati</taxon>
        <taxon>Bacteroidota</taxon>
        <taxon>Sphingobacteriia</taxon>
        <taxon>Sphingobacteriales</taxon>
        <taxon>Sphingobacteriaceae</taxon>
        <taxon>Pseudopedobacter</taxon>
    </lineage>
</organism>